<evidence type="ECO:0000256" key="4">
    <source>
        <dbReference type="ARBA" id="ARBA00022989"/>
    </source>
</evidence>
<dbReference type="InterPro" id="IPR002528">
    <property type="entry name" value="MATE_fam"/>
</dbReference>
<accession>A0ABW5ZZ57</accession>
<keyword evidence="2" id="KW-1003">Cell membrane</keyword>
<proteinExistence type="predicted"/>
<dbReference type="EMBL" id="JBHUOS010000010">
    <property type="protein sequence ID" value="MFD2917027.1"/>
    <property type="molecule type" value="Genomic_DNA"/>
</dbReference>
<protein>
    <submittedName>
        <fullName evidence="7">MATE family efflux transporter</fullName>
    </submittedName>
</protein>
<feature type="transmembrane region" description="Helical" evidence="6">
    <location>
        <begin position="347"/>
        <end position="368"/>
    </location>
</feature>
<dbReference type="Pfam" id="PF01554">
    <property type="entry name" value="MatE"/>
    <property type="match status" value="1"/>
</dbReference>
<feature type="transmembrane region" description="Helical" evidence="6">
    <location>
        <begin position="264"/>
        <end position="293"/>
    </location>
</feature>
<name>A0ABW5ZZ57_9FLAO</name>
<feature type="transmembrane region" description="Helical" evidence="6">
    <location>
        <begin position="168"/>
        <end position="185"/>
    </location>
</feature>
<keyword evidence="3 6" id="KW-0812">Transmembrane</keyword>
<organism evidence="7 8">
    <name type="scientific">Psychroserpens luteus</name>
    <dbReference type="NCBI Taxonomy" id="1434066"/>
    <lineage>
        <taxon>Bacteria</taxon>
        <taxon>Pseudomonadati</taxon>
        <taxon>Bacteroidota</taxon>
        <taxon>Flavobacteriia</taxon>
        <taxon>Flavobacteriales</taxon>
        <taxon>Flavobacteriaceae</taxon>
        <taxon>Psychroserpens</taxon>
    </lineage>
</organism>
<dbReference type="InterPro" id="IPR050833">
    <property type="entry name" value="Poly_Biosynth_Transport"/>
</dbReference>
<keyword evidence="5 6" id="KW-0472">Membrane</keyword>
<dbReference type="PANTHER" id="PTHR30250">
    <property type="entry name" value="PST FAMILY PREDICTED COLANIC ACID TRANSPORTER"/>
    <property type="match status" value="1"/>
</dbReference>
<feature type="transmembrane region" description="Helical" evidence="6">
    <location>
        <begin position="380"/>
        <end position="396"/>
    </location>
</feature>
<dbReference type="PANTHER" id="PTHR30250:SF11">
    <property type="entry name" value="O-ANTIGEN TRANSPORTER-RELATED"/>
    <property type="match status" value="1"/>
</dbReference>
<evidence type="ECO:0000313" key="8">
    <source>
        <dbReference type="Proteomes" id="UP001597548"/>
    </source>
</evidence>
<feature type="transmembrane region" description="Helical" evidence="6">
    <location>
        <begin position="136"/>
        <end position="156"/>
    </location>
</feature>
<feature type="transmembrane region" description="Helical" evidence="6">
    <location>
        <begin position="314"/>
        <end position="335"/>
    </location>
</feature>
<feature type="transmembrane region" description="Helical" evidence="6">
    <location>
        <begin position="402"/>
        <end position="424"/>
    </location>
</feature>
<feature type="transmembrane region" description="Helical" evidence="6">
    <location>
        <begin position="57"/>
        <end position="81"/>
    </location>
</feature>
<evidence type="ECO:0000313" key="7">
    <source>
        <dbReference type="EMBL" id="MFD2917027.1"/>
    </source>
</evidence>
<evidence type="ECO:0000256" key="3">
    <source>
        <dbReference type="ARBA" id="ARBA00022692"/>
    </source>
</evidence>
<comment type="caution">
    <text evidence="7">The sequence shown here is derived from an EMBL/GenBank/DDBJ whole genome shotgun (WGS) entry which is preliminary data.</text>
</comment>
<evidence type="ECO:0000256" key="6">
    <source>
        <dbReference type="SAM" id="Phobius"/>
    </source>
</evidence>
<feature type="transmembrane region" description="Helical" evidence="6">
    <location>
        <begin position="20"/>
        <end position="45"/>
    </location>
</feature>
<dbReference type="Proteomes" id="UP001597548">
    <property type="component" value="Unassembled WGS sequence"/>
</dbReference>
<evidence type="ECO:0000256" key="5">
    <source>
        <dbReference type="ARBA" id="ARBA00023136"/>
    </source>
</evidence>
<dbReference type="RefSeq" id="WP_379660203.1">
    <property type="nucleotide sequence ID" value="NZ_JBHUOS010000010.1"/>
</dbReference>
<feature type="transmembrane region" description="Helical" evidence="6">
    <location>
        <begin position="191"/>
        <end position="214"/>
    </location>
</feature>
<comment type="subcellular location">
    <subcellularLocation>
        <location evidence="1">Cell membrane</location>
        <topology evidence="1">Multi-pass membrane protein</topology>
    </subcellularLocation>
</comment>
<keyword evidence="8" id="KW-1185">Reference proteome</keyword>
<keyword evidence="4 6" id="KW-1133">Transmembrane helix</keyword>
<gene>
    <name evidence="7" type="ORF">ACFS29_15340</name>
</gene>
<feature type="transmembrane region" description="Helical" evidence="6">
    <location>
        <begin position="235"/>
        <end position="258"/>
    </location>
</feature>
<evidence type="ECO:0000256" key="2">
    <source>
        <dbReference type="ARBA" id="ARBA00022475"/>
    </source>
</evidence>
<evidence type="ECO:0000256" key="1">
    <source>
        <dbReference type="ARBA" id="ARBA00004651"/>
    </source>
</evidence>
<reference evidence="8" key="1">
    <citation type="journal article" date="2019" name="Int. J. Syst. Evol. Microbiol.">
        <title>The Global Catalogue of Microorganisms (GCM) 10K type strain sequencing project: providing services to taxonomists for standard genome sequencing and annotation.</title>
        <authorList>
            <consortium name="The Broad Institute Genomics Platform"/>
            <consortium name="The Broad Institute Genome Sequencing Center for Infectious Disease"/>
            <person name="Wu L."/>
            <person name="Ma J."/>
        </authorList>
    </citation>
    <scope>NUCLEOTIDE SEQUENCE [LARGE SCALE GENOMIC DNA]</scope>
    <source>
        <strain evidence="8">KCTC 32514</strain>
    </source>
</reference>
<sequence>MNFNSIVAKFLKSDLMGRSLKVLTIKISGVFLLFILSLFLTNYFSPKLVGQFDFVRSILMIIGGLSILGTNQSIIYYSGLFKSQNSMGSLKNVYYKMLGLILLTCTILLIVSFLIPESVINNIFDKKEASYLINKVVFSLSLYAITFLNVDMLRALGKTILSELFRNVFRYLPFLILAIYLVYSSNELYLIDAYLLSFLCLALGSFIVIYRIILKSELEDITSHLSYRHIFLKSYPMAISALSYFLMQSVDILLLTKYSTFEQVAYYAVAVKLSTITSLALLSVNIIIAPKIAEIYANKDNNQLKTLLKNSNRLILILSFPVIVLLAFFSEWILSLFGDEYVVAQNALLILLLGQLFNSLCGPVGVYMNMTGKQNKLQRMLIFGLLLNVILNIIYIPKYGMIGAASSTAFSMILWKTIAAITTFKQDKVKTFIS</sequence>
<feature type="transmembrane region" description="Helical" evidence="6">
    <location>
        <begin position="93"/>
        <end position="116"/>
    </location>
</feature>